<dbReference type="EMBL" id="LAZR01003868">
    <property type="protein sequence ID" value="KKN13948.1"/>
    <property type="molecule type" value="Genomic_DNA"/>
</dbReference>
<organism evidence="1">
    <name type="scientific">marine sediment metagenome</name>
    <dbReference type="NCBI Taxonomy" id="412755"/>
    <lineage>
        <taxon>unclassified sequences</taxon>
        <taxon>metagenomes</taxon>
        <taxon>ecological metagenomes</taxon>
    </lineage>
</organism>
<reference evidence="1" key="1">
    <citation type="journal article" date="2015" name="Nature">
        <title>Complex archaea that bridge the gap between prokaryotes and eukaryotes.</title>
        <authorList>
            <person name="Spang A."/>
            <person name="Saw J.H."/>
            <person name="Jorgensen S.L."/>
            <person name="Zaremba-Niedzwiedzka K."/>
            <person name="Martijn J."/>
            <person name="Lind A.E."/>
            <person name="van Eijk R."/>
            <person name="Schleper C."/>
            <person name="Guy L."/>
            <person name="Ettema T.J."/>
        </authorList>
    </citation>
    <scope>NUCLEOTIDE SEQUENCE</scope>
</reference>
<dbReference type="AlphaFoldDB" id="A0A0F9R950"/>
<accession>A0A0F9R950</accession>
<protein>
    <submittedName>
        <fullName evidence="1">Uncharacterized protein</fullName>
    </submittedName>
</protein>
<evidence type="ECO:0000313" key="1">
    <source>
        <dbReference type="EMBL" id="KKN13948.1"/>
    </source>
</evidence>
<gene>
    <name evidence="1" type="ORF">LCGC14_1001140</name>
</gene>
<comment type="caution">
    <text evidence="1">The sequence shown here is derived from an EMBL/GenBank/DDBJ whole genome shotgun (WGS) entry which is preliminary data.</text>
</comment>
<sequence>MSVLEKKTKEHEIDLKIYKYKWTKELEKIKPKKKLVKNQIDSFIIMIENIESYHTKTYLDEITLFSKMVLSHGHLSKLKDDYREKFRKINEFIKKEWDKKKPLIYSL</sequence>
<name>A0A0F9R950_9ZZZZ</name>
<proteinExistence type="predicted"/>